<accession>A0A192A140</accession>
<dbReference type="GeneID" id="61527736"/>
<dbReference type="Proteomes" id="UP000078572">
    <property type="component" value="Chromosome 1"/>
</dbReference>
<dbReference type="AlphaFoldDB" id="A0A192A140"/>
<gene>
    <name evidence="1" type="ORF">A9Y76_17060</name>
</gene>
<dbReference type="EMBL" id="CP016022">
    <property type="protein sequence ID" value="ANJ74053.1"/>
    <property type="molecule type" value="Genomic_DNA"/>
</dbReference>
<keyword evidence="2" id="KW-1185">Reference proteome</keyword>
<protein>
    <submittedName>
        <fullName evidence="1">Uncharacterized protein</fullName>
    </submittedName>
</protein>
<proteinExistence type="predicted"/>
<evidence type="ECO:0000313" key="2">
    <source>
        <dbReference type="Proteomes" id="UP000078572"/>
    </source>
</evidence>
<dbReference type="OrthoDB" id="8961589at2"/>
<reference evidence="2" key="1">
    <citation type="submission" date="2016-06" db="EMBL/GenBank/DDBJ databases">
        <authorList>
            <person name="Xu Y."/>
            <person name="Nagy A."/>
            <person name="Yan X."/>
            <person name="Kim S.W."/>
            <person name="Haley B."/>
            <person name="Liu N.T."/>
            <person name="Nou X."/>
        </authorList>
    </citation>
    <scope>NUCLEOTIDE SEQUENCE [LARGE SCALE GENOMIC DNA]</scope>
    <source>
        <strain evidence="2">ATCC 49129</strain>
    </source>
</reference>
<sequence>MQKILLALALLLSASVARAGLDITALSGLTQVTAPTLDSDGQPQGKNQVILSPVNFPERFDDLQSGTVYAFKSSFEFRAGSYSGYNAWRNELAKLAGYKASPYEFLGKTELRYDATAWRLQQGPFWELINFSDAEGVIGPIACKKVYQDFVQYSEAAEKHPDPYFKESYADWKKAFEMCADNGAIVFH</sequence>
<name>A0A192A140_9RALS</name>
<organism evidence="1 2">
    <name type="scientific">Ralstonia insidiosa</name>
    <dbReference type="NCBI Taxonomy" id="190721"/>
    <lineage>
        <taxon>Bacteria</taxon>
        <taxon>Pseudomonadati</taxon>
        <taxon>Pseudomonadota</taxon>
        <taxon>Betaproteobacteria</taxon>
        <taxon>Burkholderiales</taxon>
        <taxon>Burkholderiaceae</taxon>
        <taxon>Ralstonia</taxon>
    </lineage>
</organism>
<evidence type="ECO:0000313" key="1">
    <source>
        <dbReference type="EMBL" id="ANJ74053.1"/>
    </source>
</evidence>
<dbReference type="RefSeq" id="WP_064805705.1">
    <property type="nucleotide sequence ID" value="NZ_CP016022.1"/>
</dbReference>